<gene>
    <name evidence="6" type="ORF">SAMN05443377_10746</name>
</gene>
<accession>A0A1H9RG61</accession>
<keyword evidence="5" id="KW-0732">Signal</keyword>
<feature type="chain" id="PRO_5038443341" evidence="5">
    <location>
        <begin position="24"/>
        <end position="139"/>
    </location>
</feature>
<keyword evidence="2" id="KW-0812">Transmembrane</keyword>
<dbReference type="Proteomes" id="UP000198815">
    <property type="component" value="Unassembled WGS sequence"/>
</dbReference>
<evidence type="ECO:0000256" key="5">
    <source>
        <dbReference type="SAM" id="SignalP"/>
    </source>
</evidence>
<keyword evidence="7" id="KW-1185">Reference proteome</keyword>
<keyword evidence="4" id="KW-0472">Membrane</keyword>
<evidence type="ECO:0000256" key="1">
    <source>
        <dbReference type="ARBA" id="ARBA00004141"/>
    </source>
</evidence>
<evidence type="ECO:0000256" key="4">
    <source>
        <dbReference type="ARBA" id="ARBA00023136"/>
    </source>
</evidence>
<dbReference type="AlphaFoldDB" id="A0A1H9RG61"/>
<evidence type="ECO:0000313" key="6">
    <source>
        <dbReference type="EMBL" id="SER71736.1"/>
    </source>
</evidence>
<protein>
    <submittedName>
        <fullName evidence="6">Uncharacterized membrane protein YphA, DoxX/SURF4 family</fullName>
    </submittedName>
</protein>
<proteinExistence type="predicted"/>
<comment type="subcellular location">
    <subcellularLocation>
        <location evidence="1">Membrane</location>
        <topology evidence="1">Multi-pass membrane protein</topology>
    </subcellularLocation>
</comment>
<dbReference type="Pfam" id="PF07681">
    <property type="entry name" value="DoxX"/>
    <property type="match status" value="1"/>
</dbReference>
<reference evidence="6 7" key="1">
    <citation type="submission" date="2016-10" db="EMBL/GenBank/DDBJ databases">
        <authorList>
            <person name="de Groot N.N."/>
        </authorList>
    </citation>
    <scope>NUCLEOTIDE SEQUENCE [LARGE SCALE GENOMIC DNA]</scope>
    <source>
        <strain evidence="6 7">DSM 16859</strain>
    </source>
</reference>
<dbReference type="InterPro" id="IPR032808">
    <property type="entry name" value="DoxX"/>
</dbReference>
<dbReference type="EMBL" id="FOGZ01000007">
    <property type="protein sequence ID" value="SER71736.1"/>
    <property type="molecule type" value="Genomic_DNA"/>
</dbReference>
<evidence type="ECO:0000256" key="3">
    <source>
        <dbReference type="ARBA" id="ARBA00022989"/>
    </source>
</evidence>
<dbReference type="STRING" id="64702.SAMN05443377_10746"/>
<dbReference type="RefSeq" id="WP_091968561.1">
    <property type="nucleotide sequence ID" value="NZ_FOGZ01000007.1"/>
</dbReference>
<keyword evidence="3" id="KW-1133">Transmembrane helix</keyword>
<evidence type="ECO:0000256" key="2">
    <source>
        <dbReference type="ARBA" id="ARBA00022692"/>
    </source>
</evidence>
<organism evidence="6 7">
    <name type="scientific">Propionibacterium cyclohexanicum</name>
    <dbReference type="NCBI Taxonomy" id="64702"/>
    <lineage>
        <taxon>Bacteria</taxon>
        <taxon>Bacillati</taxon>
        <taxon>Actinomycetota</taxon>
        <taxon>Actinomycetes</taxon>
        <taxon>Propionibacteriales</taxon>
        <taxon>Propionibacteriaceae</taxon>
        <taxon>Propionibacterium</taxon>
    </lineage>
</organism>
<evidence type="ECO:0000313" key="7">
    <source>
        <dbReference type="Proteomes" id="UP000198815"/>
    </source>
</evidence>
<dbReference type="GO" id="GO:0016020">
    <property type="term" value="C:membrane"/>
    <property type="evidence" value="ECO:0007669"/>
    <property type="project" value="UniProtKB-SubCell"/>
</dbReference>
<name>A0A1H9RG61_9ACTN</name>
<dbReference type="OrthoDB" id="329282at2"/>
<sequence length="139" mass="14382">MSFPRFAARSMLASMFVTGGLNAAQHAEAIAPATEALFASLPREVTDALPDLPAAQLTKINGITMTVAGSALALGVFPRAAALVLAAQLLPTTLAGHRFWEKEGSEKVSERIAFQKNLALAGGLLLVSLGGASKPKKQA</sequence>
<feature type="signal peptide" evidence="5">
    <location>
        <begin position="1"/>
        <end position="23"/>
    </location>
</feature>